<dbReference type="SUPFAM" id="SSF52075">
    <property type="entry name" value="Outer arm dynein light chain 1"/>
    <property type="match status" value="1"/>
</dbReference>
<dbReference type="PANTHER" id="PTHR45973">
    <property type="entry name" value="PROTEIN PHOSPHATASE 1 REGULATORY SUBUNIT SDS22-RELATED"/>
    <property type="match status" value="1"/>
</dbReference>
<dbReference type="Proteomes" id="UP000225706">
    <property type="component" value="Unassembled WGS sequence"/>
</dbReference>
<gene>
    <name evidence="7" type="primary">DNAAF1</name>
    <name evidence="7" type="ORF">AWC38_SpisGene18316</name>
</gene>
<keyword evidence="3" id="KW-0677">Repeat</keyword>
<keyword evidence="2" id="KW-0433">Leucine-rich repeat</keyword>
<keyword evidence="4" id="KW-0969">Cilium</keyword>
<dbReference type="EMBL" id="LSMT01000478">
    <property type="protein sequence ID" value="PFX17352.1"/>
    <property type="molecule type" value="Genomic_DNA"/>
</dbReference>
<evidence type="ECO:0000256" key="2">
    <source>
        <dbReference type="ARBA" id="ARBA00022614"/>
    </source>
</evidence>
<dbReference type="InterPro" id="IPR032675">
    <property type="entry name" value="LRR_dom_sf"/>
</dbReference>
<comment type="caution">
    <text evidence="7">The sequence shown here is derived from an EMBL/GenBank/DDBJ whole genome shotgun (WGS) entry which is preliminary data.</text>
</comment>
<organism evidence="7 8">
    <name type="scientific">Stylophora pistillata</name>
    <name type="common">Smooth cauliflower coral</name>
    <dbReference type="NCBI Taxonomy" id="50429"/>
    <lineage>
        <taxon>Eukaryota</taxon>
        <taxon>Metazoa</taxon>
        <taxon>Cnidaria</taxon>
        <taxon>Anthozoa</taxon>
        <taxon>Hexacorallia</taxon>
        <taxon>Scleractinia</taxon>
        <taxon>Astrocoeniina</taxon>
        <taxon>Pocilloporidae</taxon>
        <taxon>Stylophora</taxon>
    </lineage>
</organism>
<dbReference type="InterPro" id="IPR001611">
    <property type="entry name" value="Leu-rich_rpt"/>
</dbReference>
<keyword evidence="8" id="KW-1185">Reference proteome</keyword>
<evidence type="ECO:0000313" key="7">
    <source>
        <dbReference type="EMBL" id="PFX17352.1"/>
    </source>
</evidence>
<sequence>MQLLTYLGRSETGRDTFNTWSDISDEDKNNLQTYYDRFENDRFETHVNPRANPDKFITGLRILAQDCDLIGEDVSYLQQNIISKIENVEHLQQLDTLNVSNNTISKIENIGVIPKLSTLQISHNRLSTADDLRHLSECSNLRVLDVSYNRIDDPDVVKVFESMENLKGLRYLDDRPVFPRERACAEAWEKKGVEAVREERERWITREQQKIMDSFNTVAKIREQNDQIRQKQKLKQKQQITSDDKNNENSTENSDGGGDESDIEISHDTKRQQTQADEKQEPGMVSIDVNTKTADPRNEGDDVCSASVPETPPVQEIETVTIGSSAEKQVLVDHGIFSGSRQHQVKRAEDDVETISLPEVPREGSGDFPDSQERKPLIEEIDSDLESQERPLIEEYQQEELPTSDQEKNPPARKSLIEEIDERFAHLETSLKKPSKPLIEELDEMDDRENSKPLIEEISYDEQTPDADTAGLQEPGLHAEACAQSTNDPSWETLHRLAEQVGSTIDRQPLDVSKEKKAFMKRMHDTNLGDLD</sequence>
<evidence type="ECO:0000256" key="5">
    <source>
        <dbReference type="ARBA" id="ARBA00023273"/>
    </source>
</evidence>
<dbReference type="AlphaFoldDB" id="A0A2B4RM92"/>
<evidence type="ECO:0000256" key="3">
    <source>
        <dbReference type="ARBA" id="ARBA00022737"/>
    </source>
</evidence>
<reference evidence="8" key="1">
    <citation type="journal article" date="2017" name="bioRxiv">
        <title>Comparative analysis of the genomes of Stylophora pistillata and Acropora digitifera provides evidence for extensive differences between species of corals.</title>
        <authorList>
            <person name="Voolstra C.R."/>
            <person name="Li Y."/>
            <person name="Liew Y.J."/>
            <person name="Baumgarten S."/>
            <person name="Zoccola D."/>
            <person name="Flot J.-F."/>
            <person name="Tambutte S."/>
            <person name="Allemand D."/>
            <person name="Aranda M."/>
        </authorList>
    </citation>
    <scope>NUCLEOTIDE SEQUENCE [LARGE SCALE GENOMIC DNA]</scope>
</reference>
<dbReference type="PANTHER" id="PTHR45973:SF9">
    <property type="entry name" value="LEUCINE-RICH REPEAT-CONTAINING PROTEIN 46"/>
    <property type="match status" value="1"/>
</dbReference>
<comment type="subcellular location">
    <subcellularLocation>
        <location evidence="1">Cell projection</location>
        <location evidence="1">Cilium</location>
    </subcellularLocation>
</comment>
<protein>
    <submittedName>
        <fullName evidence="7">Dynein assembly factor 1, axonemal</fullName>
    </submittedName>
</protein>
<dbReference type="OrthoDB" id="5982004at2759"/>
<dbReference type="Pfam" id="PF14580">
    <property type="entry name" value="LRR_9"/>
    <property type="match status" value="1"/>
</dbReference>
<dbReference type="SMART" id="SM00365">
    <property type="entry name" value="LRR_SD22"/>
    <property type="match status" value="3"/>
</dbReference>
<evidence type="ECO:0000313" key="8">
    <source>
        <dbReference type="Proteomes" id="UP000225706"/>
    </source>
</evidence>
<dbReference type="InterPro" id="IPR050576">
    <property type="entry name" value="Cilia_flagella_integrity"/>
</dbReference>
<feature type="compositionally biased region" description="Basic and acidic residues" evidence="6">
    <location>
        <begin position="264"/>
        <end position="281"/>
    </location>
</feature>
<feature type="compositionally biased region" description="Basic and acidic residues" evidence="6">
    <location>
        <begin position="360"/>
        <end position="378"/>
    </location>
</feature>
<dbReference type="Gene3D" id="3.80.10.10">
    <property type="entry name" value="Ribonuclease Inhibitor"/>
    <property type="match status" value="1"/>
</dbReference>
<dbReference type="PROSITE" id="PS51450">
    <property type="entry name" value="LRR"/>
    <property type="match status" value="2"/>
</dbReference>
<evidence type="ECO:0000256" key="6">
    <source>
        <dbReference type="SAM" id="MobiDB-lite"/>
    </source>
</evidence>
<feature type="region of interest" description="Disordered" evidence="6">
    <location>
        <begin position="222"/>
        <end position="309"/>
    </location>
</feature>
<proteinExistence type="predicted"/>
<evidence type="ECO:0000256" key="4">
    <source>
        <dbReference type="ARBA" id="ARBA00023069"/>
    </source>
</evidence>
<evidence type="ECO:0000256" key="1">
    <source>
        <dbReference type="ARBA" id="ARBA00004138"/>
    </source>
</evidence>
<name>A0A2B4RM92_STYPI</name>
<keyword evidence="5" id="KW-0966">Cell projection</keyword>
<accession>A0A2B4RM92</accession>
<feature type="region of interest" description="Disordered" evidence="6">
    <location>
        <begin position="340"/>
        <end position="416"/>
    </location>
</feature>